<dbReference type="EMBL" id="KZ516001">
    <property type="protein sequence ID" value="PKU29864.1"/>
    <property type="molecule type" value="Genomic_DNA"/>
</dbReference>
<dbReference type="Proteomes" id="UP000233556">
    <property type="component" value="Unassembled WGS sequence"/>
</dbReference>
<evidence type="ECO:0000313" key="2">
    <source>
        <dbReference type="EMBL" id="PKU29864.1"/>
    </source>
</evidence>
<protein>
    <submittedName>
        <fullName evidence="2">Myelin regulatory factor</fullName>
    </submittedName>
</protein>
<organism evidence="2 3">
    <name type="scientific">Limosa lapponica baueri</name>
    <dbReference type="NCBI Taxonomy" id="1758121"/>
    <lineage>
        <taxon>Eukaryota</taxon>
        <taxon>Metazoa</taxon>
        <taxon>Chordata</taxon>
        <taxon>Craniata</taxon>
        <taxon>Vertebrata</taxon>
        <taxon>Euteleostomi</taxon>
        <taxon>Archelosauria</taxon>
        <taxon>Archosauria</taxon>
        <taxon>Dinosauria</taxon>
        <taxon>Saurischia</taxon>
        <taxon>Theropoda</taxon>
        <taxon>Coelurosauria</taxon>
        <taxon>Aves</taxon>
        <taxon>Neognathae</taxon>
        <taxon>Neoaves</taxon>
        <taxon>Charadriiformes</taxon>
        <taxon>Scolopacidae</taxon>
        <taxon>Limosa</taxon>
    </lineage>
</organism>
<dbReference type="AlphaFoldDB" id="A0A2I0T7T7"/>
<proteinExistence type="predicted"/>
<feature type="region of interest" description="Disordered" evidence="1">
    <location>
        <begin position="173"/>
        <end position="193"/>
    </location>
</feature>
<reference evidence="3" key="2">
    <citation type="submission" date="2017-12" db="EMBL/GenBank/DDBJ databases">
        <title>Genome sequence of the Bar-tailed Godwit (Limosa lapponica baueri).</title>
        <authorList>
            <person name="Lima N.C.B."/>
            <person name="Parody-Merino A.M."/>
            <person name="Battley P.F."/>
            <person name="Fidler A.E."/>
            <person name="Prosdocimi F."/>
        </authorList>
    </citation>
    <scope>NUCLEOTIDE SEQUENCE [LARGE SCALE GENOMIC DNA]</scope>
</reference>
<evidence type="ECO:0000313" key="3">
    <source>
        <dbReference type="Proteomes" id="UP000233556"/>
    </source>
</evidence>
<accession>A0A2I0T7T7</accession>
<evidence type="ECO:0000256" key="1">
    <source>
        <dbReference type="SAM" id="MobiDB-lite"/>
    </source>
</evidence>
<gene>
    <name evidence="2" type="ORF">llap_19832</name>
</gene>
<dbReference type="OrthoDB" id="27041at2759"/>
<sequence length="218" mass="23055">MKFFKLPPFLPPPGHDINGALEPSNIDTSILEEYISKEDSPDICFPDIPASASYTHPQPSSSTTVNAPLAGSITNVTNPSSSGSLHLPPPGSQIPIRHGPLLANPCGPGYGAHLNCNNNNGMVVPKGYLGGHCLNSVVPPIKSEPKASYAPGDSTPEEKKVVSELDLCSFATSSGCPGEEEEDEPGFSITEGLNWTISPGRRKDVVPALWEQEEAGRE</sequence>
<name>A0A2I0T7T7_LIMLA</name>
<keyword evidence="3" id="KW-1185">Reference proteome</keyword>
<reference evidence="3" key="1">
    <citation type="submission" date="2017-11" db="EMBL/GenBank/DDBJ databases">
        <authorList>
            <person name="Lima N.C."/>
            <person name="Parody-Merino A.M."/>
            <person name="Battley P.F."/>
            <person name="Fidler A.E."/>
            <person name="Prosdocimi F."/>
        </authorList>
    </citation>
    <scope>NUCLEOTIDE SEQUENCE [LARGE SCALE GENOMIC DNA]</scope>
</reference>